<dbReference type="EMBL" id="CADEAL010000204">
    <property type="protein sequence ID" value="CAB1416369.1"/>
    <property type="molecule type" value="Genomic_DNA"/>
</dbReference>
<feature type="region of interest" description="Disordered" evidence="1">
    <location>
        <begin position="111"/>
        <end position="154"/>
    </location>
</feature>
<name>A0A9N7TQN4_PLEPL</name>
<gene>
    <name evidence="2" type="ORF">PLEPLA_LOCUS4160</name>
</gene>
<protein>
    <submittedName>
        <fullName evidence="2">Uncharacterized protein</fullName>
    </submittedName>
</protein>
<accession>A0A9N7TQN4</accession>
<reference evidence="2" key="1">
    <citation type="submission" date="2020-03" db="EMBL/GenBank/DDBJ databases">
        <authorList>
            <person name="Weist P."/>
        </authorList>
    </citation>
    <scope>NUCLEOTIDE SEQUENCE</scope>
</reference>
<sequence length="166" mass="18465">MSSRRPNICGGSAKWEPEAQSARPPAVTTGPAHSRGRLLGYFWYHSRNGARWNANPDAAVSLAVLLCSGQLRLTVEKLVPLPALNTDPPTDRHTFSAGVFCCSGNDLHGMRTRGHKDTRTRGHKDTRTRGTGRTTRNPDRDRHRASARDRDLQFSFVSGDQKRDVF</sequence>
<comment type="caution">
    <text evidence="2">The sequence shown here is derived from an EMBL/GenBank/DDBJ whole genome shotgun (WGS) entry which is preliminary data.</text>
</comment>
<dbReference type="Proteomes" id="UP001153269">
    <property type="component" value="Unassembled WGS sequence"/>
</dbReference>
<evidence type="ECO:0000313" key="3">
    <source>
        <dbReference type="Proteomes" id="UP001153269"/>
    </source>
</evidence>
<evidence type="ECO:0000313" key="2">
    <source>
        <dbReference type="EMBL" id="CAB1416369.1"/>
    </source>
</evidence>
<feature type="compositionally biased region" description="Basic and acidic residues" evidence="1">
    <location>
        <begin position="136"/>
        <end position="152"/>
    </location>
</feature>
<dbReference type="AlphaFoldDB" id="A0A9N7TQN4"/>
<keyword evidence="3" id="KW-1185">Reference proteome</keyword>
<organism evidence="2 3">
    <name type="scientific">Pleuronectes platessa</name>
    <name type="common">European plaice</name>
    <dbReference type="NCBI Taxonomy" id="8262"/>
    <lineage>
        <taxon>Eukaryota</taxon>
        <taxon>Metazoa</taxon>
        <taxon>Chordata</taxon>
        <taxon>Craniata</taxon>
        <taxon>Vertebrata</taxon>
        <taxon>Euteleostomi</taxon>
        <taxon>Actinopterygii</taxon>
        <taxon>Neopterygii</taxon>
        <taxon>Teleostei</taxon>
        <taxon>Neoteleostei</taxon>
        <taxon>Acanthomorphata</taxon>
        <taxon>Carangaria</taxon>
        <taxon>Pleuronectiformes</taxon>
        <taxon>Pleuronectoidei</taxon>
        <taxon>Pleuronectidae</taxon>
        <taxon>Pleuronectes</taxon>
    </lineage>
</organism>
<proteinExistence type="predicted"/>
<evidence type="ECO:0000256" key="1">
    <source>
        <dbReference type="SAM" id="MobiDB-lite"/>
    </source>
</evidence>
<feature type="region of interest" description="Disordered" evidence="1">
    <location>
        <begin position="1"/>
        <end position="32"/>
    </location>
</feature>
<feature type="compositionally biased region" description="Basic and acidic residues" evidence="1">
    <location>
        <begin position="115"/>
        <end position="128"/>
    </location>
</feature>